<name>A0A1Q5Q4Y0_9ACTO</name>
<dbReference type="RefSeq" id="WP_073715641.1">
    <property type="nucleotide sequence ID" value="NZ_MQVR01000005.1"/>
</dbReference>
<evidence type="ECO:0000313" key="7">
    <source>
        <dbReference type="EMBL" id="OKL54888.1"/>
    </source>
</evidence>
<reference evidence="8" key="1">
    <citation type="submission" date="2016-12" db="EMBL/GenBank/DDBJ databases">
        <authorList>
            <person name="Meng X."/>
        </authorList>
    </citation>
    <scope>NUCLEOTIDE SEQUENCE [LARGE SCALE GENOMIC DNA]</scope>
    <source>
        <strain evidence="8">DSM 19116</strain>
    </source>
</reference>
<evidence type="ECO:0000256" key="2">
    <source>
        <dbReference type="ARBA" id="ARBA00022538"/>
    </source>
</evidence>
<evidence type="ECO:0000256" key="1">
    <source>
        <dbReference type="ARBA" id="ARBA00017378"/>
    </source>
</evidence>
<proteinExistence type="predicted"/>
<dbReference type="EMBL" id="MQVR01000005">
    <property type="protein sequence ID" value="OKL54888.1"/>
    <property type="molecule type" value="Genomic_DNA"/>
</dbReference>
<dbReference type="PRINTS" id="PR00335">
    <property type="entry name" value="KUPTAKETRKA"/>
</dbReference>
<dbReference type="STRING" id="208480.SAMN02910418_00408"/>
<gene>
    <name evidence="7" type="ORF">BSZ39_01525</name>
</gene>
<evidence type="ECO:0000259" key="5">
    <source>
        <dbReference type="PROSITE" id="PS51201"/>
    </source>
</evidence>
<dbReference type="Gene3D" id="3.40.50.720">
    <property type="entry name" value="NAD(P)-binding Rossmann-like Domain"/>
    <property type="match status" value="1"/>
</dbReference>
<dbReference type="GO" id="GO:0005886">
    <property type="term" value="C:plasma membrane"/>
    <property type="evidence" value="ECO:0007669"/>
    <property type="project" value="InterPro"/>
</dbReference>
<evidence type="ECO:0000313" key="8">
    <source>
        <dbReference type="Proteomes" id="UP000185628"/>
    </source>
</evidence>
<evidence type="ECO:0000259" key="6">
    <source>
        <dbReference type="PROSITE" id="PS51202"/>
    </source>
</evidence>
<keyword evidence="2" id="KW-0406">Ion transport</keyword>
<dbReference type="InterPro" id="IPR036291">
    <property type="entry name" value="NAD(P)-bd_dom_sf"/>
</dbReference>
<dbReference type="Gene3D" id="3.30.70.1450">
    <property type="entry name" value="Regulator of K+ conductance, C-terminal domain"/>
    <property type="match status" value="1"/>
</dbReference>
<dbReference type="PANTHER" id="PTHR43833">
    <property type="entry name" value="POTASSIUM CHANNEL PROTEIN 2-RELATED-RELATED"/>
    <property type="match status" value="1"/>
</dbReference>
<keyword evidence="8" id="KW-1185">Reference proteome</keyword>
<dbReference type="GO" id="GO:0015079">
    <property type="term" value="F:potassium ion transmembrane transporter activity"/>
    <property type="evidence" value="ECO:0007669"/>
    <property type="project" value="InterPro"/>
</dbReference>
<dbReference type="PROSITE" id="PS51201">
    <property type="entry name" value="RCK_N"/>
    <property type="match status" value="1"/>
</dbReference>
<dbReference type="InterPro" id="IPR003148">
    <property type="entry name" value="RCK_N"/>
</dbReference>
<dbReference type="InterPro" id="IPR050721">
    <property type="entry name" value="Trk_Ktr_HKT_K-transport"/>
</dbReference>
<dbReference type="PROSITE" id="PS51202">
    <property type="entry name" value="RCK_C"/>
    <property type="match status" value="1"/>
</dbReference>
<sequence length="222" mass="24085">MHFVIMGCGRVGAMLATYLDSAGHSVAVIDVNSDAFRRLESDFSGQRVTGVGFDRDALRQAGIEDAYAFAAVSSGDNSNIIAARVAREVFGVEHVVARIYDPKRAEVFQRLGITTVATVLWTTDQIVRRMLPMGGATEFIDASGRIALTALPAPLEWIGEPLTELVDQTGARVAFITRLGKGLMPSSDTVIQEQDLLHCVAEKDEVPVIERRIGKGPQRSRS</sequence>
<dbReference type="PANTHER" id="PTHR43833:SF8">
    <property type="entry name" value="TRK SYSTEM POTASSIUM UPTAKE PROTEIN TRKA"/>
    <property type="match status" value="1"/>
</dbReference>
<dbReference type="SUPFAM" id="SSF51735">
    <property type="entry name" value="NAD(P)-binding Rossmann-fold domains"/>
    <property type="match status" value="1"/>
</dbReference>
<organism evidence="7 8">
    <name type="scientific">Bowdeniella nasicola</name>
    <dbReference type="NCBI Taxonomy" id="208480"/>
    <lineage>
        <taxon>Bacteria</taxon>
        <taxon>Bacillati</taxon>
        <taxon>Actinomycetota</taxon>
        <taxon>Actinomycetes</taxon>
        <taxon>Actinomycetales</taxon>
        <taxon>Actinomycetaceae</taxon>
        <taxon>Bowdeniella</taxon>
    </lineage>
</organism>
<dbReference type="SUPFAM" id="SSF116726">
    <property type="entry name" value="TrkA C-terminal domain-like"/>
    <property type="match status" value="1"/>
</dbReference>
<dbReference type="InterPro" id="IPR006037">
    <property type="entry name" value="RCK_C"/>
</dbReference>
<dbReference type="AlphaFoldDB" id="A0A1Q5Q4Y0"/>
<feature type="domain" description="RCK N-terminal" evidence="5">
    <location>
        <begin position="1"/>
        <end position="118"/>
    </location>
</feature>
<dbReference type="InterPro" id="IPR006036">
    <property type="entry name" value="K_uptake_TrkA"/>
</dbReference>
<evidence type="ECO:0000256" key="3">
    <source>
        <dbReference type="ARBA" id="ARBA00022958"/>
    </source>
</evidence>
<dbReference type="OrthoDB" id="3208998at2"/>
<dbReference type="InterPro" id="IPR036721">
    <property type="entry name" value="RCK_C_sf"/>
</dbReference>
<dbReference type="Pfam" id="PF02254">
    <property type="entry name" value="TrkA_N"/>
    <property type="match status" value="1"/>
</dbReference>
<keyword evidence="2" id="KW-0633">Potassium transport</keyword>
<evidence type="ECO:0000256" key="4">
    <source>
        <dbReference type="ARBA" id="ARBA00023027"/>
    </source>
</evidence>
<accession>A0A1Q5Q4Y0</accession>
<dbReference type="Proteomes" id="UP000185628">
    <property type="component" value="Unassembled WGS sequence"/>
</dbReference>
<keyword evidence="4" id="KW-0520">NAD</keyword>
<comment type="caution">
    <text evidence="7">The sequence shown here is derived from an EMBL/GenBank/DDBJ whole genome shotgun (WGS) entry which is preliminary data.</text>
</comment>
<feature type="domain" description="RCK C-terminal" evidence="6">
    <location>
        <begin position="134"/>
        <end position="215"/>
    </location>
</feature>
<keyword evidence="2" id="KW-0813">Transport</keyword>
<keyword evidence="3" id="KW-0630">Potassium</keyword>
<protein>
    <recommendedName>
        <fullName evidence="1">Trk system potassium uptake protein TrkA</fullName>
    </recommendedName>
</protein>